<dbReference type="STRING" id="1156394.T0R3X9"/>
<comment type="similarity">
    <text evidence="3">Belongs to the RNase PH family.</text>
</comment>
<dbReference type="Gene3D" id="3.30.230.70">
    <property type="entry name" value="GHMP Kinase, N-terminal domain"/>
    <property type="match status" value="1"/>
</dbReference>
<keyword evidence="9" id="KW-1185">Reference proteome</keyword>
<dbReference type="GeneID" id="19942814"/>
<dbReference type="Proteomes" id="UP000030762">
    <property type="component" value="Unassembled WGS sequence"/>
</dbReference>
<dbReference type="OMA" id="ECRINTH"/>
<evidence type="ECO:0000256" key="3">
    <source>
        <dbReference type="ARBA" id="ARBA00006678"/>
    </source>
</evidence>
<organism evidence="8 9">
    <name type="scientific">Saprolegnia diclina (strain VS20)</name>
    <dbReference type="NCBI Taxonomy" id="1156394"/>
    <lineage>
        <taxon>Eukaryota</taxon>
        <taxon>Sar</taxon>
        <taxon>Stramenopiles</taxon>
        <taxon>Oomycota</taxon>
        <taxon>Saprolegniomycetes</taxon>
        <taxon>Saprolegniales</taxon>
        <taxon>Saprolegniaceae</taxon>
        <taxon>Saprolegnia</taxon>
    </lineage>
</organism>
<evidence type="ECO:0000259" key="6">
    <source>
        <dbReference type="Pfam" id="PF01138"/>
    </source>
</evidence>
<dbReference type="GO" id="GO:0005730">
    <property type="term" value="C:nucleolus"/>
    <property type="evidence" value="ECO:0007669"/>
    <property type="project" value="UniProtKB-SubCell"/>
</dbReference>
<dbReference type="GO" id="GO:0003723">
    <property type="term" value="F:RNA binding"/>
    <property type="evidence" value="ECO:0007669"/>
    <property type="project" value="TreeGrafter"/>
</dbReference>
<comment type="subcellular location">
    <subcellularLocation>
        <location evidence="1">Cytoplasm</location>
    </subcellularLocation>
    <subcellularLocation>
        <location evidence="2">Nucleus</location>
        <location evidence="2">Nucleolus</location>
    </subcellularLocation>
</comment>
<dbReference type="InterPro" id="IPR050080">
    <property type="entry name" value="RNase_PH"/>
</dbReference>
<evidence type="ECO:0000313" key="8">
    <source>
        <dbReference type="EMBL" id="EQC41030.1"/>
    </source>
</evidence>
<dbReference type="RefSeq" id="XP_008605874.1">
    <property type="nucleotide sequence ID" value="XM_008607652.1"/>
</dbReference>
<accession>T0R3X9</accession>
<evidence type="ECO:0000256" key="4">
    <source>
        <dbReference type="ARBA" id="ARBA00022490"/>
    </source>
</evidence>
<dbReference type="SUPFAM" id="SSF55666">
    <property type="entry name" value="Ribonuclease PH domain 2-like"/>
    <property type="match status" value="1"/>
</dbReference>
<dbReference type="GO" id="GO:0034475">
    <property type="term" value="P:U4 snRNA 3'-end processing"/>
    <property type="evidence" value="ECO:0007669"/>
    <property type="project" value="TreeGrafter"/>
</dbReference>
<dbReference type="SUPFAM" id="SSF54211">
    <property type="entry name" value="Ribosomal protein S5 domain 2-like"/>
    <property type="match status" value="1"/>
</dbReference>
<dbReference type="VEuPathDB" id="FungiDB:SDRG_02087"/>
<dbReference type="GO" id="GO:0000177">
    <property type="term" value="C:cytoplasmic exosome (RNase complex)"/>
    <property type="evidence" value="ECO:0007669"/>
    <property type="project" value="TreeGrafter"/>
</dbReference>
<evidence type="ECO:0000256" key="5">
    <source>
        <dbReference type="ARBA" id="ARBA00022835"/>
    </source>
</evidence>
<evidence type="ECO:0000259" key="7">
    <source>
        <dbReference type="Pfam" id="PF03725"/>
    </source>
</evidence>
<evidence type="ECO:0000256" key="2">
    <source>
        <dbReference type="ARBA" id="ARBA00004604"/>
    </source>
</evidence>
<dbReference type="OrthoDB" id="27298at2759"/>
<dbReference type="AlphaFoldDB" id="T0R3X9"/>
<reference evidence="8 9" key="1">
    <citation type="submission" date="2012-04" db="EMBL/GenBank/DDBJ databases">
        <title>The Genome Sequence of Saprolegnia declina VS20.</title>
        <authorList>
            <consortium name="The Broad Institute Genome Sequencing Platform"/>
            <person name="Russ C."/>
            <person name="Nusbaum C."/>
            <person name="Tyler B."/>
            <person name="van West P."/>
            <person name="Dieguez-Uribeondo J."/>
            <person name="de Bruijn I."/>
            <person name="Tripathy S."/>
            <person name="Jiang R."/>
            <person name="Young S.K."/>
            <person name="Zeng Q."/>
            <person name="Gargeya S."/>
            <person name="Fitzgerald M."/>
            <person name="Haas B."/>
            <person name="Abouelleil A."/>
            <person name="Alvarado L."/>
            <person name="Arachchi H.M."/>
            <person name="Berlin A."/>
            <person name="Chapman S.B."/>
            <person name="Goldberg J."/>
            <person name="Griggs A."/>
            <person name="Gujja S."/>
            <person name="Hansen M."/>
            <person name="Howarth C."/>
            <person name="Imamovic A."/>
            <person name="Larimer J."/>
            <person name="McCowen C."/>
            <person name="Montmayeur A."/>
            <person name="Murphy C."/>
            <person name="Neiman D."/>
            <person name="Pearson M."/>
            <person name="Priest M."/>
            <person name="Roberts A."/>
            <person name="Saif S."/>
            <person name="Shea T."/>
            <person name="Sisk P."/>
            <person name="Sykes S."/>
            <person name="Wortman J."/>
            <person name="Nusbaum C."/>
            <person name="Birren B."/>
        </authorList>
    </citation>
    <scope>NUCLEOTIDE SEQUENCE [LARGE SCALE GENOMIC DNA]</scope>
    <source>
        <strain evidence="8 9">VS20</strain>
    </source>
</reference>
<evidence type="ECO:0000256" key="1">
    <source>
        <dbReference type="ARBA" id="ARBA00004496"/>
    </source>
</evidence>
<dbReference type="CDD" id="cd11370">
    <property type="entry name" value="RNase_PH_RRP41"/>
    <property type="match status" value="1"/>
</dbReference>
<keyword evidence="4" id="KW-0963">Cytoplasm</keyword>
<feature type="domain" description="Exoribonuclease phosphorolytic" evidence="7">
    <location>
        <begin position="163"/>
        <end position="228"/>
    </location>
</feature>
<dbReference type="GO" id="GO:0071028">
    <property type="term" value="P:nuclear mRNA surveillance"/>
    <property type="evidence" value="ECO:0007669"/>
    <property type="project" value="TreeGrafter"/>
</dbReference>
<dbReference type="PANTHER" id="PTHR11953">
    <property type="entry name" value="EXOSOME COMPLEX COMPONENT"/>
    <property type="match status" value="1"/>
</dbReference>
<dbReference type="GO" id="GO:0071051">
    <property type="term" value="P:poly(A)-dependent snoRNA 3'-end processing"/>
    <property type="evidence" value="ECO:0007669"/>
    <property type="project" value="TreeGrafter"/>
</dbReference>
<dbReference type="InterPro" id="IPR027408">
    <property type="entry name" value="PNPase/RNase_PH_dom_sf"/>
</dbReference>
<dbReference type="GO" id="GO:0016075">
    <property type="term" value="P:rRNA catabolic process"/>
    <property type="evidence" value="ECO:0007669"/>
    <property type="project" value="TreeGrafter"/>
</dbReference>
<dbReference type="InterPro" id="IPR036345">
    <property type="entry name" value="ExoRNase_PH_dom2_sf"/>
</dbReference>
<keyword evidence="5" id="KW-0271">Exosome</keyword>
<dbReference type="InterPro" id="IPR015847">
    <property type="entry name" value="ExoRNase_PH_dom2"/>
</dbReference>
<dbReference type="InterPro" id="IPR020568">
    <property type="entry name" value="Ribosomal_Su5_D2-typ_SF"/>
</dbReference>
<feature type="domain" description="Exoribonuclease phosphorolytic" evidence="6">
    <location>
        <begin position="27"/>
        <end position="159"/>
    </location>
</feature>
<dbReference type="EMBL" id="JH767135">
    <property type="protein sequence ID" value="EQC41030.1"/>
    <property type="molecule type" value="Genomic_DNA"/>
</dbReference>
<dbReference type="InterPro" id="IPR001247">
    <property type="entry name" value="ExoRNase_PH_dom1"/>
</dbReference>
<sequence>MPAILDHSMKEFVSVAGLRVDGRRPNEVRRVRAKFGLFQRVDGSAYVEQGQTKVMAVVYGPKEHTGRKTAEEAAETKARVTCEVTQAPFATSERKVTHKADRKKLETSLAILQIFEANISTHLYPRSQIDIFVQVLHADGGELAACINAVTLALVDAGIAMKDFVVACSAGYIQQTLLCDLNQTEQNARCPDLAVALTPRNDKLTLVQMECKLPLEIFESLMTTAMEGCTQIYEILQNEVQENTWRRLISRETS</sequence>
<dbReference type="GO" id="GO:0000176">
    <property type="term" value="C:nuclear exosome (RNase complex)"/>
    <property type="evidence" value="ECO:0007669"/>
    <property type="project" value="TreeGrafter"/>
</dbReference>
<dbReference type="FunCoup" id="T0R3X9">
    <property type="interactions" value="388"/>
</dbReference>
<protein>
    <submittedName>
        <fullName evidence="8">Uncharacterized protein</fullName>
    </submittedName>
</protein>
<evidence type="ECO:0000313" key="9">
    <source>
        <dbReference type="Proteomes" id="UP000030762"/>
    </source>
</evidence>
<dbReference type="InParanoid" id="T0R3X9"/>
<proteinExistence type="inferred from homology"/>
<dbReference type="eggNOG" id="KOG1068">
    <property type="taxonomic scope" value="Eukaryota"/>
</dbReference>
<gene>
    <name evidence="8" type="ORF">SDRG_02087</name>
</gene>
<dbReference type="Pfam" id="PF03725">
    <property type="entry name" value="RNase_PH_C"/>
    <property type="match status" value="1"/>
</dbReference>
<dbReference type="Pfam" id="PF01138">
    <property type="entry name" value="RNase_PH"/>
    <property type="match status" value="1"/>
</dbReference>
<dbReference type="PANTHER" id="PTHR11953:SF0">
    <property type="entry name" value="EXOSOME COMPLEX COMPONENT RRP41"/>
    <property type="match status" value="1"/>
</dbReference>
<dbReference type="FunFam" id="3.30.230.70:FF:000004">
    <property type="entry name" value="Exosome complex component Rrp41"/>
    <property type="match status" value="1"/>
</dbReference>
<name>T0R3X9_SAPDV</name>